<sequence length="83" mass="9547">MSVQSEYDIYLPLGFDTLFLFLGALSNALATPQFSSHSEVRKGHRSDGEYVRHHQDHDVVSVRRNMYHLMADTLNGIYQYIVS</sequence>
<comment type="caution">
    <text evidence="1">The sequence shown here is derived from an EMBL/GenBank/DDBJ whole genome shotgun (WGS) entry which is preliminary data.</text>
</comment>
<dbReference type="Proteomes" id="UP000887013">
    <property type="component" value="Unassembled WGS sequence"/>
</dbReference>
<name>A0A8X6UID3_NEPPI</name>
<evidence type="ECO:0000313" key="2">
    <source>
        <dbReference type="Proteomes" id="UP000887013"/>
    </source>
</evidence>
<dbReference type="EMBL" id="BMAW01034723">
    <property type="protein sequence ID" value="GFU36430.1"/>
    <property type="molecule type" value="Genomic_DNA"/>
</dbReference>
<evidence type="ECO:0000313" key="1">
    <source>
        <dbReference type="EMBL" id="GFU36430.1"/>
    </source>
</evidence>
<accession>A0A8X6UID3</accession>
<reference evidence="1" key="1">
    <citation type="submission" date="2020-08" db="EMBL/GenBank/DDBJ databases">
        <title>Multicomponent nature underlies the extraordinary mechanical properties of spider dragline silk.</title>
        <authorList>
            <person name="Kono N."/>
            <person name="Nakamura H."/>
            <person name="Mori M."/>
            <person name="Yoshida Y."/>
            <person name="Ohtoshi R."/>
            <person name="Malay A.D."/>
            <person name="Moran D.A.P."/>
            <person name="Tomita M."/>
            <person name="Numata K."/>
            <person name="Arakawa K."/>
        </authorList>
    </citation>
    <scope>NUCLEOTIDE SEQUENCE</scope>
</reference>
<organism evidence="1 2">
    <name type="scientific">Nephila pilipes</name>
    <name type="common">Giant wood spider</name>
    <name type="synonym">Nephila maculata</name>
    <dbReference type="NCBI Taxonomy" id="299642"/>
    <lineage>
        <taxon>Eukaryota</taxon>
        <taxon>Metazoa</taxon>
        <taxon>Ecdysozoa</taxon>
        <taxon>Arthropoda</taxon>
        <taxon>Chelicerata</taxon>
        <taxon>Arachnida</taxon>
        <taxon>Araneae</taxon>
        <taxon>Araneomorphae</taxon>
        <taxon>Entelegynae</taxon>
        <taxon>Araneoidea</taxon>
        <taxon>Nephilidae</taxon>
        <taxon>Nephila</taxon>
    </lineage>
</organism>
<dbReference type="AlphaFoldDB" id="A0A8X6UID3"/>
<proteinExistence type="predicted"/>
<keyword evidence="2" id="KW-1185">Reference proteome</keyword>
<gene>
    <name evidence="1" type="ORF">NPIL_472221</name>
</gene>
<protein>
    <submittedName>
        <fullName evidence="1">Uncharacterized protein</fullName>
    </submittedName>
</protein>